<keyword evidence="4" id="KW-0170">Cobalt</keyword>
<evidence type="ECO:0000313" key="12">
    <source>
        <dbReference type="RefSeq" id="XP_006832130.1"/>
    </source>
</evidence>
<proteinExistence type="inferred from homology"/>
<evidence type="ECO:0000256" key="8">
    <source>
        <dbReference type="ARBA" id="ARBA00071337"/>
    </source>
</evidence>
<dbReference type="PANTHER" id="PTHR43048">
    <property type="entry name" value="METHYLMALONYL-COA EPIMERASE"/>
    <property type="match status" value="1"/>
</dbReference>
<comment type="catalytic activity">
    <reaction evidence="5">
        <text>(R)-methylmalonyl-CoA = (S)-methylmalonyl-CoA</text>
        <dbReference type="Rhea" id="RHEA:20553"/>
        <dbReference type="ChEBI" id="CHEBI:57326"/>
        <dbReference type="ChEBI" id="CHEBI:57327"/>
        <dbReference type="EC" id="5.1.99.1"/>
    </reaction>
    <physiologicalReaction direction="right-to-left" evidence="5">
        <dbReference type="Rhea" id="RHEA:20555"/>
    </physiologicalReaction>
</comment>
<feature type="domain" description="VOC" evidence="10">
    <location>
        <begin position="57"/>
        <end position="186"/>
    </location>
</feature>
<evidence type="ECO:0000256" key="6">
    <source>
        <dbReference type="ARBA" id="ARBA00053742"/>
    </source>
</evidence>
<dbReference type="EC" id="5.1.99.1" evidence="7"/>
<dbReference type="InterPro" id="IPR017515">
    <property type="entry name" value="MeMalonyl-CoA_epimerase"/>
</dbReference>
<keyword evidence="11" id="KW-1185">Reference proteome</keyword>
<evidence type="ECO:0000256" key="1">
    <source>
        <dbReference type="ARBA" id="ARBA00009308"/>
    </source>
</evidence>
<comment type="function">
    <text evidence="6">Methylmalonyl-CoA epimerase involved in propionyl-CoA metabolism.</text>
</comment>
<dbReference type="GO" id="GO:0046491">
    <property type="term" value="P:L-methylmalonyl-CoA metabolic process"/>
    <property type="evidence" value="ECO:0007669"/>
    <property type="project" value="TreeGrafter"/>
</dbReference>
<evidence type="ECO:0000256" key="9">
    <source>
        <dbReference type="ARBA" id="ARBA00081771"/>
    </source>
</evidence>
<dbReference type="CDD" id="cd07249">
    <property type="entry name" value="MMCE"/>
    <property type="match status" value="1"/>
</dbReference>
<evidence type="ECO:0000256" key="3">
    <source>
        <dbReference type="ARBA" id="ARBA00023235"/>
    </source>
</evidence>
<dbReference type="NCBIfam" id="TIGR03081">
    <property type="entry name" value="metmalonyl_epim"/>
    <property type="match status" value="1"/>
</dbReference>
<dbReference type="Gene3D" id="3.10.180.10">
    <property type="entry name" value="2,3-Dihydroxybiphenyl 1,2-Dioxygenase, domain 1"/>
    <property type="match status" value="1"/>
</dbReference>
<sequence length="186" mass="20212">MSEIALVLMTEKAMAAAETSSTLGYFSRLQIPLPAVRTFSMSHSSYKVCYPVWNLHQLNHVAIAVSDLEKASTFYKNILGAQVCEVVPIHEHGVSVVSVNLGNTDMELLHPLGSSSPIVGFLQKNKAGGIHNVCIEVHNKVAAVTDLKSKKIHSLTEEVKIVAYGKLVIFLHSKDCGGVFVELEQA</sequence>
<dbReference type="GO" id="GO:0004493">
    <property type="term" value="F:methylmalonyl-CoA epimerase activity"/>
    <property type="evidence" value="ECO:0007669"/>
    <property type="project" value="UniProtKB-EC"/>
</dbReference>
<name>A0A9B0WH84_CHRAS</name>
<dbReference type="PROSITE" id="PS51819">
    <property type="entry name" value="VOC"/>
    <property type="match status" value="1"/>
</dbReference>
<dbReference type="InterPro" id="IPR037523">
    <property type="entry name" value="VOC_core"/>
</dbReference>
<dbReference type="AlphaFoldDB" id="A0A9B0WH84"/>
<dbReference type="PANTHER" id="PTHR43048:SF3">
    <property type="entry name" value="METHYLMALONYL-COA EPIMERASE, MITOCHONDRIAL"/>
    <property type="match status" value="1"/>
</dbReference>
<evidence type="ECO:0000259" key="10">
    <source>
        <dbReference type="PROSITE" id="PS51819"/>
    </source>
</evidence>
<dbReference type="Proteomes" id="UP000504623">
    <property type="component" value="Unplaced"/>
</dbReference>
<keyword evidence="2" id="KW-0479">Metal-binding</keyword>
<dbReference type="GO" id="GO:0046872">
    <property type="term" value="F:metal ion binding"/>
    <property type="evidence" value="ECO:0007669"/>
    <property type="project" value="UniProtKB-KW"/>
</dbReference>
<dbReference type="OrthoDB" id="16820at2759"/>
<evidence type="ECO:0000313" key="11">
    <source>
        <dbReference type="Proteomes" id="UP000504623"/>
    </source>
</evidence>
<organism evidence="11 12">
    <name type="scientific">Chrysochloris asiatica</name>
    <name type="common">Cape golden mole</name>
    <dbReference type="NCBI Taxonomy" id="185453"/>
    <lineage>
        <taxon>Eukaryota</taxon>
        <taxon>Metazoa</taxon>
        <taxon>Chordata</taxon>
        <taxon>Craniata</taxon>
        <taxon>Vertebrata</taxon>
        <taxon>Euteleostomi</taxon>
        <taxon>Mammalia</taxon>
        <taxon>Eutheria</taxon>
        <taxon>Afrotheria</taxon>
        <taxon>Chrysochloridae</taxon>
        <taxon>Chrysochlorinae</taxon>
        <taxon>Chrysochloris</taxon>
    </lineage>
</organism>
<dbReference type="InterPro" id="IPR051785">
    <property type="entry name" value="MMCE/EMCE_epimerase"/>
</dbReference>
<protein>
    <recommendedName>
        <fullName evidence="8">Methylmalonyl-CoA epimerase, mitochondrial</fullName>
        <ecNumber evidence="7">5.1.99.1</ecNumber>
    </recommendedName>
    <alternativeName>
        <fullName evidence="9">DL-methylmalonyl-CoA racemase</fullName>
    </alternativeName>
</protein>
<dbReference type="Pfam" id="PF13669">
    <property type="entry name" value="Glyoxalase_4"/>
    <property type="match status" value="1"/>
</dbReference>
<evidence type="ECO:0000256" key="2">
    <source>
        <dbReference type="ARBA" id="ARBA00022723"/>
    </source>
</evidence>
<accession>A0A9B0WH84</accession>
<evidence type="ECO:0000256" key="5">
    <source>
        <dbReference type="ARBA" id="ARBA00050406"/>
    </source>
</evidence>
<comment type="similarity">
    <text evidence="1">Belongs to the methylmalonyl-CoA epimerase family.</text>
</comment>
<dbReference type="SUPFAM" id="SSF54593">
    <property type="entry name" value="Glyoxalase/Bleomycin resistance protein/Dihydroxybiphenyl dioxygenase"/>
    <property type="match status" value="1"/>
</dbReference>
<gene>
    <name evidence="12" type="primary">LOC102838261</name>
</gene>
<dbReference type="RefSeq" id="XP_006832130.1">
    <property type="nucleotide sequence ID" value="XM_006832067.1"/>
</dbReference>
<keyword evidence="3" id="KW-0413">Isomerase</keyword>
<evidence type="ECO:0000256" key="7">
    <source>
        <dbReference type="ARBA" id="ARBA00066411"/>
    </source>
</evidence>
<dbReference type="GO" id="GO:0005739">
    <property type="term" value="C:mitochondrion"/>
    <property type="evidence" value="ECO:0007669"/>
    <property type="project" value="TreeGrafter"/>
</dbReference>
<dbReference type="GeneID" id="102838261"/>
<dbReference type="FunFam" id="3.10.180.10:FF:000003">
    <property type="entry name" value="Methylmalonyl-CoA epimerase, mitochondrial"/>
    <property type="match status" value="1"/>
</dbReference>
<reference evidence="12" key="1">
    <citation type="submission" date="2025-08" db="UniProtKB">
        <authorList>
            <consortium name="RefSeq"/>
        </authorList>
    </citation>
    <scope>IDENTIFICATION</scope>
    <source>
        <tissue evidence="12">Spleen</tissue>
    </source>
</reference>
<dbReference type="InterPro" id="IPR029068">
    <property type="entry name" value="Glyas_Bleomycin-R_OHBP_Dase"/>
</dbReference>
<evidence type="ECO:0000256" key="4">
    <source>
        <dbReference type="ARBA" id="ARBA00023285"/>
    </source>
</evidence>